<accession>N9FBQ9</accession>
<protein>
    <recommendedName>
        <fullName evidence="3">DUF4882 domain-containing protein</fullName>
    </recommendedName>
</protein>
<evidence type="ECO:0000313" key="1">
    <source>
        <dbReference type="EMBL" id="ENW04720.1"/>
    </source>
</evidence>
<reference evidence="1 2" key="1">
    <citation type="submission" date="2013-02" db="EMBL/GenBank/DDBJ databases">
        <title>The Genome Sequence of Acinetobacter beijerinckii ANC 3835.</title>
        <authorList>
            <consortium name="The Broad Institute Genome Sequencing Platform"/>
            <consortium name="The Broad Institute Genome Sequencing Center for Infectious Disease"/>
            <person name="Cerqueira G."/>
            <person name="Feldgarden M."/>
            <person name="Courvalin P."/>
            <person name="Perichon B."/>
            <person name="Grillot-Courvalin C."/>
            <person name="Clermont D."/>
            <person name="Rocha E."/>
            <person name="Yoon E.-J."/>
            <person name="Nemec A."/>
            <person name="Walker B."/>
            <person name="Young S.K."/>
            <person name="Zeng Q."/>
            <person name="Gargeya S."/>
            <person name="Fitzgerald M."/>
            <person name="Haas B."/>
            <person name="Abouelleil A."/>
            <person name="Alvarado L."/>
            <person name="Arachchi H.M."/>
            <person name="Berlin A.M."/>
            <person name="Chapman S.B."/>
            <person name="Dewar J."/>
            <person name="Goldberg J."/>
            <person name="Griggs A."/>
            <person name="Gujja S."/>
            <person name="Hansen M."/>
            <person name="Howarth C."/>
            <person name="Imamovic A."/>
            <person name="Larimer J."/>
            <person name="McCowan C."/>
            <person name="Murphy C."/>
            <person name="Neiman D."/>
            <person name="Pearson M."/>
            <person name="Priest M."/>
            <person name="Roberts A."/>
            <person name="Saif S."/>
            <person name="Shea T."/>
            <person name="Sisk P."/>
            <person name="Sykes S."/>
            <person name="Wortman J."/>
            <person name="Nusbaum C."/>
            <person name="Birren B."/>
        </authorList>
    </citation>
    <scope>NUCLEOTIDE SEQUENCE [LARGE SCALE GENOMIC DNA]</scope>
    <source>
        <strain evidence="1 2">ANC 3835</strain>
    </source>
</reference>
<sequence length="301" mass="32904">MKKLSLVALSLALLGCGENQNNSQNNASAQSTATTSPSFSLRNFSQPQMCQYNFDATQQDYDVWNLQNPGYIPITSFPIIDDQKFGLIVSSMPIDEEAYSDYLAVSKAQLGSINDNGQGDHILPATGIIAFEMELKIPTPPPTVDSSFMSSFLITGTTNNGYAISSGFGFQSGTYDPDFGENPPDLTYSLRYQLSDGTGPTTVDYYKNTKVTSNTNNYQRLGIYINQLTKKVGFIFNGVDQGYQSTLPAALENIGFNVSSSIWMHSSYLDGQELSSELITDRNALQFNYPQGTTDICGNAI</sequence>
<dbReference type="OrthoDB" id="6706525at2"/>
<gene>
    <name evidence="1" type="ORF">F934_01451</name>
</gene>
<dbReference type="HOGENOM" id="CLU_076283_0_0_6"/>
<proteinExistence type="predicted"/>
<dbReference type="AlphaFoldDB" id="N9FBQ9"/>
<dbReference type="Proteomes" id="UP000018417">
    <property type="component" value="Unassembled WGS sequence"/>
</dbReference>
<dbReference type="InterPro" id="IPR032620">
    <property type="entry name" value="DUF4882"/>
</dbReference>
<dbReference type="RefSeq" id="WP_005053471.1">
    <property type="nucleotide sequence ID" value="NZ_KB849759.1"/>
</dbReference>
<evidence type="ECO:0000313" key="2">
    <source>
        <dbReference type="Proteomes" id="UP000018417"/>
    </source>
</evidence>
<dbReference type="PROSITE" id="PS51257">
    <property type="entry name" value="PROKAR_LIPOPROTEIN"/>
    <property type="match status" value="1"/>
</dbReference>
<evidence type="ECO:0008006" key="3">
    <source>
        <dbReference type="Google" id="ProtNLM"/>
    </source>
</evidence>
<dbReference type="Pfam" id="PF16223">
    <property type="entry name" value="DUF4882"/>
    <property type="match status" value="1"/>
</dbReference>
<name>N9FBQ9_9GAMM</name>
<dbReference type="EMBL" id="APQK01000012">
    <property type="protein sequence ID" value="ENW04720.1"/>
    <property type="molecule type" value="Genomic_DNA"/>
</dbReference>
<dbReference type="PATRIC" id="fig|1217649.3.peg.1387"/>
<organism evidence="1 2">
    <name type="scientific">Acinetobacter beijerinckii ANC 3835</name>
    <dbReference type="NCBI Taxonomy" id="1217649"/>
    <lineage>
        <taxon>Bacteria</taxon>
        <taxon>Pseudomonadati</taxon>
        <taxon>Pseudomonadota</taxon>
        <taxon>Gammaproteobacteria</taxon>
        <taxon>Moraxellales</taxon>
        <taxon>Moraxellaceae</taxon>
        <taxon>Acinetobacter</taxon>
    </lineage>
</organism>
<comment type="caution">
    <text evidence="1">The sequence shown here is derived from an EMBL/GenBank/DDBJ whole genome shotgun (WGS) entry which is preliminary data.</text>
</comment>